<evidence type="ECO:0000256" key="1">
    <source>
        <dbReference type="ARBA" id="ARBA00004496"/>
    </source>
</evidence>
<evidence type="ECO:0000256" key="7">
    <source>
        <dbReference type="ARBA" id="ARBA00023054"/>
    </source>
</evidence>
<feature type="region of interest" description="Disordered" evidence="10">
    <location>
        <begin position="1"/>
        <end position="22"/>
    </location>
</feature>
<evidence type="ECO:0000259" key="11">
    <source>
        <dbReference type="Pfam" id="PF08232"/>
    </source>
</evidence>
<evidence type="ECO:0000256" key="2">
    <source>
        <dbReference type="ARBA" id="ARBA00009616"/>
    </source>
</evidence>
<feature type="compositionally biased region" description="Basic and acidic residues" evidence="10">
    <location>
        <begin position="109"/>
        <end position="118"/>
    </location>
</feature>
<reference evidence="12 13" key="2">
    <citation type="submission" date="2018-11" db="EMBL/GenBank/DDBJ databases">
        <authorList>
            <consortium name="Pathogen Informatics"/>
        </authorList>
    </citation>
    <scope>NUCLEOTIDE SEQUENCE [LARGE SCALE GENOMIC DNA]</scope>
</reference>
<evidence type="ECO:0000256" key="10">
    <source>
        <dbReference type="SAM" id="MobiDB-lite"/>
    </source>
</evidence>
<dbReference type="InterPro" id="IPR013258">
    <property type="entry name" value="Striatin_N"/>
</dbReference>
<evidence type="ECO:0000256" key="5">
    <source>
        <dbReference type="ARBA" id="ARBA00022737"/>
    </source>
</evidence>
<dbReference type="Gene3D" id="1.20.5.300">
    <property type="match status" value="1"/>
</dbReference>
<reference evidence="14" key="1">
    <citation type="submission" date="2017-02" db="UniProtKB">
        <authorList>
            <consortium name="WormBaseParasite"/>
        </authorList>
    </citation>
    <scope>IDENTIFICATION</scope>
</reference>
<feature type="compositionally biased region" description="Polar residues" evidence="10">
    <location>
        <begin position="405"/>
        <end position="415"/>
    </location>
</feature>
<feature type="domain" description="Striatin N-terminal" evidence="11">
    <location>
        <begin position="31"/>
        <end position="176"/>
    </location>
</feature>
<feature type="compositionally biased region" description="Low complexity" evidence="10">
    <location>
        <begin position="393"/>
        <end position="404"/>
    </location>
</feature>
<keyword evidence="6" id="KW-0112">Calmodulin-binding</keyword>
<evidence type="ECO:0000256" key="3">
    <source>
        <dbReference type="ARBA" id="ARBA00022490"/>
    </source>
</evidence>
<comment type="subcellular location">
    <subcellularLocation>
        <location evidence="1">Cytoplasm</location>
    </subcellularLocation>
</comment>
<protein>
    <submittedName>
        <fullName evidence="14">Striatin domain-containing protein</fullName>
    </submittedName>
</protein>
<dbReference type="PROSITE" id="PS50082">
    <property type="entry name" value="WD_REPEATS_2"/>
    <property type="match status" value="1"/>
</dbReference>
<dbReference type="OrthoDB" id="727118at2759"/>
<keyword evidence="5" id="KW-0677">Repeat</keyword>
<evidence type="ECO:0000256" key="4">
    <source>
        <dbReference type="ARBA" id="ARBA00022553"/>
    </source>
</evidence>
<feature type="coiled-coil region" evidence="9">
    <location>
        <begin position="50"/>
        <end position="98"/>
    </location>
</feature>
<keyword evidence="8" id="KW-0853">WD repeat</keyword>
<keyword evidence="3" id="KW-0963">Cytoplasm</keyword>
<feature type="repeat" description="WD" evidence="8">
    <location>
        <begin position="427"/>
        <end position="461"/>
    </location>
</feature>
<dbReference type="PANTHER" id="PTHR15653:SF0">
    <property type="entry name" value="CONNECTOR OF KINASE TO AP-1, ISOFORM E"/>
    <property type="match status" value="1"/>
</dbReference>
<dbReference type="GO" id="GO:0005737">
    <property type="term" value="C:cytoplasm"/>
    <property type="evidence" value="ECO:0007669"/>
    <property type="project" value="UniProtKB-SubCell"/>
</dbReference>
<evidence type="ECO:0000256" key="9">
    <source>
        <dbReference type="SAM" id="Coils"/>
    </source>
</evidence>
<feature type="region of interest" description="Disordered" evidence="10">
    <location>
        <begin position="389"/>
        <end position="417"/>
    </location>
</feature>
<keyword evidence="13" id="KW-1185">Reference proteome</keyword>
<organism evidence="14">
    <name type="scientific">Rodentolepis nana</name>
    <name type="common">Dwarf tapeworm</name>
    <name type="synonym">Hymenolepis nana</name>
    <dbReference type="NCBI Taxonomy" id="102285"/>
    <lineage>
        <taxon>Eukaryota</taxon>
        <taxon>Metazoa</taxon>
        <taxon>Spiralia</taxon>
        <taxon>Lophotrochozoa</taxon>
        <taxon>Platyhelminthes</taxon>
        <taxon>Cestoda</taxon>
        <taxon>Eucestoda</taxon>
        <taxon>Cyclophyllidea</taxon>
        <taxon>Hymenolepididae</taxon>
        <taxon>Rodentolepis</taxon>
    </lineage>
</organism>
<evidence type="ECO:0000313" key="13">
    <source>
        <dbReference type="Proteomes" id="UP000278807"/>
    </source>
</evidence>
<dbReference type="GO" id="GO:0005516">
    <property type="term" value="F:calmodulin binding"/>
    <property type="evidence" value="ECO:0007669"/>
    <property type="project" value="UniProtKB-KW"/>
</dbReference>
<dbReference type="PROSITE" id="PS50294">
    <property type="entry name" value="WD_REPEATS_REGION"/>
    <property type="match status" value="1"/>
</dbReference>
<dbReference type="PANTHER" id="PTHR15653">
    <property type="entry name" value="STRIATIN"/>
    <property type="match status" value="1"/>
</dbReference>
<dbReference type="AlphaFoldDB" id="A0A0R3TPH8"/>
<dbReference type="Pfam" id="PF08232">
    <property type="entry name" value="Striatin"/>
    <property type="match status" value="1"/>
</dbReference>
<gene>
    <name evidence="12" type="ORF">HNAJ_LOCUS9374</name>
</gene>
<keyword evidence="7 9" id="KW-0175">Coiled coil</keyword>
<evidence type="ECO:0000313" key="14">
    <source>
        <dbReference type="WBParaSite" id="HNAJ_0000937901-mRNA-1"/>
    </source>
</evidence>
<evidence type="ECO:0000256" key="6">
    <source>
        <dbReference type="ARBA" id="ARBA00022860"/>
    </source>
</evidence>
<evidence type="ECO:0000256" key="8">
    <source>
        <dbReference type="PROSITE-ProRule" id="PRU00221"/>
    </source>
</evidence>
<dbReference type="InterPro" id="IPR051488">
    <property type="entry name" value="WD_repeat_striatin"/>
</dbReference>
<name>A0A0R3TPH8_RODNA</name>
<dbReference type="Gene3D" id="2.130.10.10">
    <property type="entry name" value="YVTN repeat-like/Quinoprotein amine dehydrogenase"/>
    <property type="match status" value="1"/>
</dbReference>
<dbReference type="InterPro" id="IPR036322">
    <property type="entry name" value="WD40_repeat_dom_sf"/>
</dbReference>
<keyword evidence="4" id="KW-0597">Phosphoprotein</keyword>
<feature type="region of interest" description="Disordered" evidence="10">
    <location>
        <begin position="109"/>
        <end position="128"/>
    </location>
</feature>
<dbReference type="InterPro" id="IPR001680">
    <property type="entry name" value="WD40_rpt"/>
</dbReference>
<proteinExistence type="inferred from homology"/>
<dbReference type="SMART" id="SM00320">
    <property type="entry name" value="WD40"/>
    <property type="match status" value="3"/>
</dbReference>
<dbReference type="WBParaSite" id="HNAJ_0000937901-mRNA-1">
    <property type="protein sequence ID" value="HNAJ_0000937901-mRNA-1"/>
    <property type="gene ID" value="HNAJ_0000937901"/>
</dbReference>
<sequence length="637" mass="68879">MDEAGVYASQGYDRGEANNSMDQKDNQTQYTIQSVLHFIQSEWTRLELQRSQWEMERAELQARIAFLQGERRGQENIKQDLVRRIKMLEHALKQERVRYHQLKLSVDSYSDKPVDENSKPGPDSSMETKTDLKNIMDPGRQLALCTEQALQSNVKWRESRLKLKHFLQEVGYTDSVLAVRQSRVRQLLCSTNGDLMEADHSNNSLKKSSNRNSMVLPENEEAVLRNFDFLEAASKPVDTANPTAGADAEAPWNDDKPTPGGLPSMVPGFDSRTGQSKRFGRKAGMDSHIMDFLNSLSDKEANNGEGLPKLNEAVWPLASGVGRNTTVDGVSIAPGATPGMAPFSSVGQGEGEEISAVAGLGDLAGLTVSNDSDNGGFEEEACFTAVDADHSESGGFPSSSSGFGQKSTTAQSTTAGARRPWTKKFGLRGHFDGVRSIAFHPSEPYLFSSGEDGLVMLWALRKPGLPKPTVSNVKNGNQLAAALVANAPPDLDPVHIYRGHNGPVLSVSVPAVGQCGSAVYSSGMDGVIRGWRLPSPDPFTGVFDLYSLTQTINECGPLLKRPDSAGDAVWSISVHPSLPFLASVDTSSAVSFWSLESDVPIGDDTAAVALPIDPITPSRTIFLNELISPSGTFFTSS</sequence>
<dbReference type="EMBL" id="UZAE01012590">
    <property type="protein sequence ID" value="VDO05828.1"/>
    <property type="molecule type" value="Genomic_DNA"/>
</dbReference>
<comment type="similarity">
    <text evidence="2">Belongs to the WD repeat striatin family.</text>
</comment>
<dbReference type="Pfam" id="PF00400">
    <property type="entry name" value="WD40"/>
    <property type="match status" value="2"/>
</dbReference>
<accession>A0A0R3TPH8</accession>
<dbReference type="SUPFAM" id="SSF50978">
    <property type="entry name" value="WD40 repeat-like"/>
    <property type="match status" value="1"/>
</dbReference>
<evidence type="ECO:0000313" key="12">
    <source>
        <dbReference type="EMBL" id="VDO05828.1"/>
    </source>
</evidence>
<dbReference type="InterPro" id="IPR015943">
    <property type="entry name" value="WD40/YVTN_repeat-like_dom_sf"/>
</dbReference>
<dbReference type="FunFam" id="1.20.5.300:FF:000001">
    <property type="entry name" value="striatin isoform X1"/>
    <property type="match status" value="1"/>
</dbReference>
<feature type="region of interest" description="Disordered" evidence="10">
    <location>
        <begin position="238"/>
        <end position="281"/>
    </location>
</feature>
<dbReference type="Proteomes" id="UP000278807">
    <property type="component" value="Unassembled WGS sequence"/>
</dbReference>
<dbReference type="STRING" id="102285.A0A0R3TPH8"/>